<dbReference type="Proteomes" id="UP000321534">
    <property type="component" value="Unassembled WGS sequence"/>
</dbReference>
<gene>
    <name evidence="1" type="ORF">TAE01_15160</name>
</gene>
<evidence type="ECO:0000313" key="2">
    <source>
        <dbReference type="Proteomes" id="UP000321534"/>
    </source>
</evidence>
<evidence type="ECO:0008006" key="3">
    <source>
        <dbReference type="Google" id="ProtNLM"/>
    </source>
</evidence>
<reference evidence="1 2" key="1">
    <citation type="submission" date="2019-07" db="EMBL/GenBank/DDBJ databases">
        <title>Whole genome shotgun sequence of Terrabacter aerolatus NBRC 106305.</title>
        <authorList>
            <person name="Hosoyama A."/>
            <person name="Uohara A."/>
            <person name="Ohji S."/>
            <person name="Ichikawa N."/>
        </authorList>
    </citation>
    <scope>NUCLEOTIDE SEQUENCE [LARGE SCALE GENOMIC DNA]</scope>
    <source>
        <strain evidence="1 2">NBRC 106305</strain>
    </source>
</reference>
<organism evidence="1 2">
    <name type="scientific">Terrabacter aerolatus</name>
    <dbReference type="NCBI Taxonomy" id="422442"/>
    <lineage>
        <taxon>Bacteria</taxon>
        <taxon>Bacillati</taxon>
        <taxon>Actinomycetota</taxon>
        <taxon>Actinomycetes</taxon>
        <taxon>Micrococcales</taxon>
        <taxon>Intrasporangiaceae</taxon>
        <taxon>Terrabacter</taxon>
    </lineage>
</organism>
<proteinExistence type="predicted"/>
<comment type="caution">
    <text evidence="1">The sequence shown here is derived from an EMBL/GenBank/DDBJ whole genome shotgun (WGS) entry which is preliminary data.</text>
</comment>
<keyword evidence="2" id="KW-1185">Reference proteome</keyword>
<evidence type="ECO:0000313" key="1">
    <source>
        <dbReference type="EMBL" id="GEO29706.1"/>
    </source>
</evidence>
<sequence>MTQRESTASPVALIGDIVESRTHRQRQALHDAFEAAIARANTQVPIEDPAVITVGDEFQGVYPTLGAALRASFVVRAELFPRADMRFGLGRGAVSTLDPVRGIHDGPAYWAAREAITTAEDRAQRAQTRTSRTAYLAPDEPEATVAAVRAALDCLDFMVGSMSTTSREILGGLMHGLAQHDVADRVGISPSAVSQRVRRDGIGVALEAMATLGGLP</sequence>
<dbReference type="Pfam" id="PF16264">
    <property type="entry name" value="SatD"/>
    <property type="match status" value="1"/>
</dbReference>
<dbReference type="AlphaFoldDB" id="A0A512CZR8"/>
<accession>A0A512CZR8</accession>
<name>A0A512CZR8_9MICO</name>
<dbReference type="RefSeq" id="WP_246111207.1">
    <property type="nucleotide sequence ID" value="NZ_BAAARO010000013.1"/>
</dbReference>
<dbReference type="EMBL" id="BJYX01000006">
    <property type="protein sequence ID" value="GEO29706.1"/>
    <property type="molecule type" value="Genomic_DNA"/>
</dbReference>
<dbReference type="InterPro" id="IPR032580">
    <property type="entry name" value="SatD"/>
</dbReference>
<protein>
    <recommendedName>
        <fullName evidence="3">DNA-binding protein</fullName>
    </recommendedName>
</protein>